<dbReference type="STRING" id="1314790.A0A1Y1ZAP8"/>
<feature type="transmembrane region" description="Helical" evidence="4">
    <location>
        <begin position="5"/>
        <end position="25"/>
    </location>
</feature>
<dbReference type="EMBL" id="MCFE01000009">
    <property type="protein sequence ID" value="ORY07329.1"/>
    <property type="molecule type" value="Genomic_DNA"/>
</dbReference>
<evidence type="ECO:0000256" key="3">
    <source>
        <dbReference type="ARBA" id="ARBA00022679"/>
    </source>
</evidence>
<dbReference type="AlphaFoldDB" id="A0A1Y1ZAP8"/>
<protein>
    <recommendedName>
        <fullName evidence="7">Galactosyl transferase</fullName>
    </recommendedName>
</protein>
<dbReference type="GO" id="GO:0006487">
    <property type="term" value="P:protein N-linked glycosylation"/>
    <property type="evidence" value="ECO:0007669"/>
    <property type="project" value="TreeGrafter"/>
</dbReference>
<organism evidence="5 6">
    <name type="scientific">Basidiobolus meristosporus CBS 931.73</name>
    <dbReference type="NCBI Taxonomy" id="1314790"/>
    <lineage>
        <taxon>Eukaryota</taxon>
        <taxon>Fungi</taxon>
        <taxon>Fungi incertae sedis</taxon>
        <taxon>Zoopagomycota</taxon>
        <taxon>Entomophthoromycotina</taxon>
        <taxon>Basidiobolomycetes</taxon>
        <taxon>Basidiobolales</taxon>
        <taxon>Basidiobolaceae</taxon>
        <taxon>Basidiobolus</taxon>
    </lineage>
</organism>
<dbReference type="Pfam" id="PF05637">
    <property type="entry name" value="Glyco_transf_34"/>
    <property type="match status" value="2"/>
</dbReference>
<accession>A0A1Y1ZAP8</accession>
<comment type="caution">
    <text evidence="5">The sequence shown here is derived from an EMBL/GenBank/DDBJ whole genome shotgun (WGS) entry which is preliminary data.</text>
</comment>
<dbReference type="InterPro" id="IPR029044">
    <property type="entry name" value="Nucleotide-diphossugar_trans"/>
</dbReference>
<dbReference type="PANTHER" id="PTHR31306:SF4">
    <property type="entry name" value="ALPHA-1,2-GALACTOSYLTRANSFERASE"/>
    <property type="match status" value="1"/>
</dbReference>
<gene>
    <name evidence="5" type="ORF">K493DRAFT_106798</name>
</gene>
<dbReference type="GO" id="GO:0016757">
    <property type="term" value="F:glycosyltransferase activity"/>
    <property type="evidence" value="ECO:0007669"/>
    <property type="project" value="UniProtKB-KW"/>
</dbReference>
<keyword evidence="4" id="KW-0812">Transmembrane</keyword>
<evidence type="ECO:0000256" key="2">
    <source>
        <dbReference type="ARBA" id="ARBA00022676"/>
    </source>
</evidence>
<name>A0A1Y1ZAP8_9FUNG</name>
<keyword evidence="4" id="KW-0472">Membrane</keyword>
<keyword evidence="6" id="KW-1185">Reference proteome</keyword>
<dbReference type="Gene3D" id="3.90.550.10">
    <property type="entry name" value="Spore Coat Polysaccharide Biosynthesis Protein SpsA, Chain A"/>
    <property type="match status" value="1"/>
</dbReference>
<evidence type="ECO:0000313" key="6">
    <source>
        <dbReference type="Proteomes" id="UP000193498"/>
    </source>
</evidence>
<keyword evidence="4" id="KW-1133">Transmembrane helix</keyword>
<reference evidence="5 6" key="1">
    <citation type="submission" date="2016-07" db="EMBL/GenBank/DDBJ databases">
        <title>Pervasive Adenine N6-methylation of Active Genes in Fungi.</title>
        <authorList>
            <consortium name="DOE Joint Genome Institute"/>
            <person name="Mondo S.J."/>
            <person name="Dannebaum R.O."/>
            <person name="Kuo R.C."/>
            <person name="Labutti K."/>
            <person name="Haridas S."/>
            <person name="Kuo A."/>
            <person name="Salamov A."/>
            <person name="Ahrendt S.R."/>
            <person name="Lipzen A."/>
            <person name="Sullivan W."/>
            <person name="Andreopoulos W.B."/>
            <person name="Clum A."/>
            <person name="Lindquist E."/>
            <person name="Daum C."/>
            <person name="Ramamoorthy G.K."/>
            <person name="Gryganskyi A."/>
            <person name="Culley D."/>
            <person name="Magnuson J.K."/>
            <person name="James T.Y."/>
            <person name="O'Malley M.A."/>
            <person name="Stajich J.E."/>
            <person name="Spatafora J.W."/>
            <person name="Visel A."/>
            <person name="Grigoriev I.V."/>
        </authorList>
    </citation>
    <scope>NUCLEOTIDE SEQUENCE [LARGE SCALE GENOMIC DNA]</scope>
    <source>
        <strain evidence="5 6">CBS 931.73</strain>
    </source>
</reference>
<dbReference type="Proteomes" id="UP000193498">
    <property type="component" value="Unassembled WGS sequence"/>
</dbReference>
<comment type="similarity">
    <text evidence="1">Belongs to the glycosyltransferase 34 family.</text>
</comment>
<dbReference type="SUPFAM" id="SSF53448">
    <property type="entry name" value="Nucleotide-diphospho-sugar transferases"/>
    <property type="match status" value="1"/>
</dbReference>
<dbReference type="GO" id="GO:0000139">
    <property type="term" value="C:Golgi membrane"/>
    <property type="evidence" value="ECO:0007669"/>
    <property type="project" value="TreeGrafter"/>
</dbReference>
<dbReference type="OrthoDB" id="205108at2759"/>
<dbReference type="FunCoup" id="A0A1Y1ZAP8">
    <property type="interactions" value="81"/>
</dbReference>
<evidence type="ECO:0000256" key="1">
    <source>
        <dbReference type="ARBA" id="ARBA00005664"/>
    </source>
</evidence>
<evidence type="ECO:0000313" key="5">
    <source>
        <dbReference type="EMBL" id="ORY07329.1"/>
    </source>
</evidence>
<evidence type="ECO:0000256" key="4">
    <source>
        <dbReference type="SAM" id="Phobius"/>
    </source>
</evidence>
<evidence type="ECO:0008006" key="7">
    <source>
        <dbReference type="Google" id="ProtNLM"/>
    </source>
</evidence>
<dbReference type="InterPro" id="IPR008630">
    <property type="entry name" value="Glyco_trans_34"/>
</dbReference>
<proteinExistence type="inferred from homology"/>
<dbReference type="PROSITE" id="PS51257">
    <property type="entry name" value="PROKAR_LIPOPROTEIN"/>
    <property type="match status" value="1"/>
</dbReference>
<dbReference type="InParanoid" id="A0A1Y1ZAP8"/>
<keyword evidence="3" id="KW-0808">Transferase</keyword>
<dbReference type="PANTHER" id="PTHR31306">
    <property type="entry name" value="ALPHA-1,6-MANNOSYLTRANSFERASE MNN11-RELATED"/>
    <property type="match status" value="1"/>
</dbReference>
<keyword evidence="2" id="KW-0328">Glycosyltransferase</keyword>
<sequence>MQKRYVGVILTAIACVILYFTFITITPSVHLENVPNNVPFRASYEKIEPKDIAIVMAYDENMPFYLPRSVENKQEYAKYHGYSFFAHNISKSELHSSWSKITYMKQVMEENPRISWFWWIDLDSIIMDPTISLEKHVLDSEKIVNYNNKDILIAWDCNGLNTGSFFLRNRRWTHDFLNTMIQYAQQDRGYYGEQRVMQRLYRKDQTIVDHFSFPLLRTFTAAYQHECGLDRGDWQSLHLYHPGDFLIHFANCGADKCHDVFEKHWNERKSVPVASTSRLNPVGMVTNETVSP</sequence>